<dbReference type="CDD" id="cd09076">
    <property type="entry name" value="L1-EN"/>
    <property type="match status" value="1"/>
</dbReference>
<evidence type="ECO:0000313" key="5">
    <source>
        <dbReference type="RefSeq" id="XP_014471315.1"/>
    </source>
</evidence>
<dbReference type="InterPro" id="IPR005135">
    <property type="entry name" value="Endo/exonuclease/phosphatase"/>
</dbReference>
<dbReference type="Proteomes" id="UP000515204">
    <property type="component" value="Unplaced"/>
</dbReference>
<accession>A0A6P3WZ20</accession>
<organism evidence="4 5">
    <name type="scientific">Dinoponera quadriceps</name>
    <name type="common">South American ant</name>
    <dbReference type="NCBI Taxonomy" id="609295"/>
    <lineage>
        <taxon>Eukaryota</taxon>
        <taxon>Metazoa</taxon>
        <taxon>Ecdysozoa</taxon>
        <taxon>Arthropoda</taxon>
        <taxon>Hexapoda</taxon>
        <taxon>Insecta</taxon>
        <taxon>Pterygota</taxon>
        <taxon>Neoptera</taxon>
        <taxon>Endopterygota</taxon>
        <taxon>Hymenoptera</taxon>
        <taxon>Apocrita</taxon>
        <taxon>Aculeata</taxon>
        <taxon>Formicoidea</taxon>
        <taxon>Formicidae</taxon>
        <taxon>Ponerinae</taxon>
        <taxon>Ponerini</taxon>
        <taxon>Dinoponera</taxon>
    </lineage>
</organism>
<dbReference type="GeneID" id="106742658"/>
<dbReference type="RefSeq" id="XP_014471315.1">
    <property type="nucleotide sequence ID" value="XM_014615829.1"/>
</dbReference>
<evidence type="ECO:0000256" key="1">
    <source>
        <dbReference type="SAM" id="MobiDB-lite"/>
    </source>
</evidence>
<name>A0A6P3WZ20_DINQU</name>
<feature type="region of interest" description="Disordered" evidence="1">
    <location>
        <begin position="42"/>
        <end position="67"/>
    </location>
</feature>
<dbReference type="OrthoDB" id="7553904at2759"/>
<dbReference type="CDD" id="cd01650">
    <property type="entry name" value="RT_nLTR_like"/>
    <property type="match status" value="1"/>
</dbReference>
<reference evidence="5" key="1">
    <citation type="submission" date="2025-08" db="UniProtKB">
        <authorList>
            <consortium name="RefSeq"/>
        </authorList>
    </citation>
    <scope>IDENTIFICATION</scope>
</reference>
<protein>
    <submittedName>
        <fullName evidence="5">Uncharacterized protein LOC106742658</fullName>
    </submittedName>
</protein>
<dbReference type="Pfam" id="PF03372">
    <property type="entry name" value="Exo_endo_phos"/>
    <property type="match status" value="1"/>
</dbReference>
<gene>
    <name evidence="5" type="primary">LOC106742658</name>
</gene>
<evidence type="ECO:0000259" key="2">
    <source>
        <dbReference type="Pfam" id="PF00078"/>
    </source>
</evidence>
<evidence type="ECO:0000259" key="3">
    <source>
        <dbReference type="Pfam" id="PF03372"/>
    </source>
</evidence>
<evidence type="ECO:0000313" key="4">
    <source>
        <dbReference type="Proteomes" id="UP000515204"/>
    </source>
</evidence>
<dbReference type="InterPro" id="IPR036691">
    <property type="entry name" value="Endo/exonu/phosph_ase_sf"/>
</dbReference>
<sequence length="711" mass="82746">MRAKNKAFECAGTAGQVRIILLPYVTVHGTTCDCLAEGQAANTKPDNQRRTNGYGRRSSHFGGQMNPSCRKWHINSLEVGSQGLRRRKKRQMRVAGRISRMQLGTKRYMKIGTWNVTSLTGKEVEIAEEMEKYKLAILGVSETKRKSSGQINLDEGHVMRYSGVNRNVRAKEGVAIIMSEAVENKVTGWELISSRLISVDVELEESITLVQVYAPNEDMEEVNKKQFYVQLQKTIDKAREGSRHVIVMGDWNTRIGNRMRRGYRYMGQHGAERTINNNGERMLEFCIDNELRIGNTFFRHNNIHKITFESVGRGVKSCIDYFCYTKNMTYAALDVRVFRSAEMSTEHRFLVMKTRFKTPLSAPHLRFQKIRLSAFREEEVRQNYAKKLEEKLQQTESEEPEGVWNLEQRWRKFKTDILKVAEEVCEKTTQAKERSWQDFGQEIESEYRNNQKKFWKIPRSLQGKMGKRIRNIKDSNQKIQTRPQDIFATWSTYYEGVFHADQHPQENANNAVKEKELENGEMIMQSEVRETIIEMKMGKAGGWDGISPELMKYGGEVVKIPKDWEKNIIIPIYKKGSTLDCANYRAICLSYVAAKVYSRLLEKRLRQEVEENLEEEQCAFRPNRQTHDHIFTLRTVIDKRLSRGKDVLAVFIDLRAAFDSVPREQLWAALEEEKVTKTLQRRIQSMYNRVQRVVRIAGECSREFEMEKGVK</sequence>
<keyword evidence="4" id="KW-1185">Reference proteome</keyword>
<dbReference type="AlphaFoldDB" id="A0A6P3WZ20"/>
<dbReference type="Gene3D" id="3.60.10.10">
    <property type="entry name" value="Endonuclease/exonuclease/phosphatase"/>
    <property type="match status" value="1"/>
</dbReference>
<feature type="domain" description="Endonuclease/exonuclease/phosphatase" evidence="3">
    <location>
        <begin position="112"/>
        <end position="332"/>
    </location>
</feature>
<dbReference type="Pfam" id="PF00078">
    <property type="entry name" value="RVT_1"/>
    <property type="match status" value="1"/>
</dbReference>
<feature type="domain" description="Reverse transcriptase" evidence="2">
    <location>
        <begin position="574"/>
        <end position="709"/>
    </location>
</feature>
<dbReference type="GO" id="GO:0003824">
    <property type="term" value="F:catalytic activity"/>
    <property type="evidence" value="ECO:0007669"/>
    <property type="project" value="InterPro"/>
</dbReference>
<proteinExistence type="predicted"/>
<dbReference type="KEGG" id="dqu:106742658"/>
<dbReference type="InterPro" id="IPR000477">
    <property type="entry name" value="RT_dom"/>
</dbReference>
<dbReference type="PANTHER" id="PTHR19446">
    <property type="entry name" value="REVERSE TRANSCRIPTASES"/>
    <property type="match status" value="1"/>
</dbReference>
<dbReference type="SUPFAM" id="SSF56219">
    <property type="entry name" value="DNase I-like"/>
    <property type="match status" value="1"/>
</dbReference>